<dbReference type="Pfam" id="PF11383">
    <property type="entry name" value="DUF3187"/>
    <property type="match status" value="1"/>
</dbReference>
<feature type="signal peptide" evidence="1">
    <location>
        <begin position="1"/>
        <end position="41"/>
    </location>
</feature>
<keyword evidence="3" id="KW-1185">Reference proteome</keyword>
<dbReference type="InterPro" id="IPR021523">
    <property type="entry name" value="DUF3187"/>
</dbReference>
<comment type="caution">
    <text evidence="2">The sequence shown here is derived from an EMBL/GenBank/DDBJ whole genome shotgun (WGS) entry which is preliminary data.</text>
</comment>
<reference evidence="2 3" key="1">
    <citation type="submission" date="2019-03" db="EMBL/GenBank/DDBJ databases">
        <title>Genomic Encyclopedia of Type Strains, Phase IV (KMG-IV): sequencing the most valuable type-strain genomes for metagenomic binning, comparative biology and taxonomic classification.</title>
        <authorList>
            <person name="Goeker M."/>
        </authorList>
    </citation>
    <scope>NUCLEOTIDE SEQUENCE [LARGE SCALE GENOMIC DNA]</scope>
    <source>
        <strain evidence="2 3">DSM 23344</strain>
    </source>
</reference>
<proteinExistence type="predicted"/>
<evidence type="ECO:0000313" key="3">
    <source>
        <dbReference type="Proteomes" id="UP000294980"/>
    </source>
</evidence>
<organism evidence="2 3">
    <name type="scientific">Chromatocurvus halotolerans</name>
    <dbReference type="NCBI Taxonomy" id="1132028"/>
    <lineage>
        <taxon>Bacteria</taxon>
        <taxon>Pseudomonadati</taxon>
        <taxon>Pseudomonadota</taxon>
        <taxon>Gammaproteobacteria</taxon>
        <taxon>Cellvibrionales</taxon>
        <taxon>Halieaceae</taxon>
        <taxon>Chromatocurvus</taxon>
    </lineage>
</organism>
<evidence type="ECO:0000256" key="1">
    <source>
        <dbReference type="SAM" id="SignalP"/>
    </source>
</evidence>
<dbReference type="Proteomes" id="UP000294980">
    <property type="component" value="Unassembled WGS sequence"/>
</dbReference>
<feature type="chain" id="PRO_5020256022" evidence="1">
    <location>
        <begin position="42"/>
        <end position="347"/>
    </location>
</feature>
<dbReference type="OrthoDB" id="7059736at2"/>
<dbReference type="AlphaFoldDB" id="A0A4R2L0C5"/>
<keyword evidence="1" id="KW-0732">Signal</keyword>
<protein>
    <submittedName>
        <fullName evidence="2">Uncharacterized protein DUF3187</fullName>
    </submittedName>
</protein>
<sequence length="347" mass="37060">MPGRKLTPGLDTRPCRGLYHDSQRGACFVLALLFSALPAAAAGGGQIAADPIATGNRLPFLAIHGLPPARSAYLLNEDSTRLYLHADAANSSIVERAPDGRLTIIDGETHRLELDIRHGLGGGWDIGLTLPFLRHSGGFLDRPIERWHEFFQLPNGNRDRLPRDRLLFSQSSPDAPGFQLDSAGGGIGDLQLSASRRLGAGLALRGMLKLPTGSSQQLTGSGATAFATSLHASRNLGDSLTWHISGGLLISGNGDVLRGQRENLLGIGSTTLAWRVSGNWVLKAQLDGHTAAYHDTGSLLDRGSLQLSLAAAFAMSRDWSFEVGFSEDIAVETAPDIAFHGGFQRRF</sequence>
<name>A0A4R2L0C5_9GAMM</name>
<dbReference type="EMBL" id="SLWX01000006">
    <property type="protein sequence ID" value="TCO75978.1"/>
    <property type="molecule type" value="Genomic_DNA"/>
</dbReference>
<evidence type="ECO:0000313" key="2">
    <source>
        <dbReference type="EMBL" id="TCO75978.1"/>
    </source>
</evidence>
<gene>
    <name evidence="2" type="ORF">EV688_106169</name>
</gene>
<accession>A0A4R2L0C5</accession>